<dbReference type="Proteomes" id="UP000320239">
    <property type="component" value="Unassembled WGS sequence"/>
</dbReference>
<dbReference type="AlphaFoldDB" id="A0A561VI49"/>
<name>A0A561VI49_ACTTI</name>
<protein>
    <submittedName>
        <fullName evidence="2">Uncharacterized protein</fullName>
    </submittedName>
</protein>
<comment type="caution">
    <text evidence="2">The sequence shown here is derived from an EMBL/GenBank/DDBJ whole genome shotgun (WGS) entry which is preliminary data.</text>
</comment>
<evidence type="ECO:0000256" key="1">
    <source>
        <dbReference type="SAM" id="MobiDB-lite"/>
    </source>
</evidence>
<dbReference type="RefSeq" id="WP_122978303.1">
    <property type="nucleotide sequence ID" value="NZ_BOMX01000149.1"/>
</dbReference>
<evidence type="ECO:0000313" key="2">
    <source>
        <dbReference type="EMBL" id="TWG11298.1"/>
    </source>
</evidence>
<evidence type="ECO:0000313" key="3">
    <source>
        <dbReference type="Proteomes" id="UP000320239"/>
    </source>
</evidence>
<feature type="region of interest" description="Disordered" evidence="1">
    <location>
        <begin position="37"/>
        <end position="67"/>
    </location>
</feature>
<sequence>MVMHPELMLGLAHDRHRDLVAEAQRARLLAAARLSRRSRRAGQGSAVRGQPTGTLTSCEPVAVAPAR</sequence>
<gene>
    <name evidence="2" type="ORF">FHX34_10628</name>
</gene>
<dbReference type="EMBL" id="VIWY01000006">
    <property type="protein sequence ID" value="TWG11298.1"/>
    <property type="molecule type" value="Genomic_DNA"/>
</dbReference>
<reference evidence="2 3" key="1">
    <citation type="submission" date="2019-06" db="EMBL/GenBank/DDBJ databases">
        <title>Sequencing the genomes of 1000 actinobacteria strains.</title>
        <authorList>
            <person name="Klenk H.-P."/>
        </authorList>
    </citation>
    <scope>NUCLEOTIDE SEQUENCE [LARGE SCALE GENOMIC DNA]</scope>
    <source>
        <strain evidence="2 3">DSM 43866</strain>
    </source>
</reference>
<proteinExistence type="predicted"/>
<feature type="compositionally biased region" description="Low complexity" evidence="1">
    <location>
        <begin position="41"/>
        <end position="50"/>
    </location>
</feature>
<organism evidence="2 3">
    <name type="scientific">Actinoplanes teichomyceticus</name>
    <dbReference type="NCBI Taxonomy" id="1867"/>
    <lineage>
        <taxon>Bacteria</taxon>
        <taxon>Bacillati</taxon>
        <taxon>Actinomycetota</taxon>
        <taxon>Actinomycetes</taxon>
        <taxon>Micromonosporales</taxon>
        <taxon>Micromonosporaceae</taxon>
        <taxon>Actinoplanes</taxon>
    </lineage>
</organism>
<accession>A0A561VI49</accession>
<keyword evidence="3" id="KW-1185">Reference proteome</keyword>